<reference evidence="3" key="1">
    <citation type="journal article" date="2015" name="PLoS Genet.">
        <title>Genome Sequence and Transcriptome Analyses of Chrysochromulina tobin: Metabolic Tools for Enhanced Algal Fitness in the Prominent Order Prymnesiales (Haptophyceae).</title>
        <authorList>
            <person name="Hovde B.T."/>
            <person name="Deodato C.R."/>
            <person name="Hunsperger H.M."/>
            <person name="Ryken S.A."/>
            <person name="Yost W."/>
            <person name="Jha R.K."/>
            <person name="Patterson J."/>
            <person name="Monnat R.J. Jr."/>
            <person name="Barlow S.B."/>
            <person name="Starkenburg S.R."/>
            <person name="Cattolico R.A."/>
        </authorList>
    </citation>
    <scope>NUCLEOTIDE SEQUENCE</scope>
    <source>
        <strain evidence="3">CCMP291</strain>
    </source>
</reference>
<sequence length="197" mass="21703">MAQMLPYGAAPHAVKSEPMKFDPLKGGWVPTGNSLPTVNPHWAEQKRKEAAEAQRQRELAAKESEFVIPRSRDKPKRQTQHFEKVHEGDFRLSMKYEADLGLAPPDWSVSSKMDDPRPNGKAIFDARFIESPVGRARAGRSMVWDPRGTANAGGTKKAENWDAGAMAMAAEEDFAGLEKVWDAQEGAGVAVRRASGF</sequence>
<dbReference type="AlphaFoldDB" id="A0A0M0JZI8"/>
<keyword evidence="3" id="KW-1185">Reference proteome</keyword>
<proteinExistence type="predicted"/>
<evidence type="ECO:0000313" key="3">
    <source>
        <dbReference type="Proteomes" id="UP000037460"/>
    </source>
</evidence>
<dbReference type="EMBL" id="JWZX01001883">
    <property type="protein sequence ID" value="KOO31960.1"/>
    <property type="molecule type" value="Genomic_DNA"/>
</dbReference>
<evidence type="ECO:0000256" key="1">
    <source>
        <dbReference type="SAM" id="MobiDB-lite"/>
    </source>
</evidence>
<gene>
    <name evidence="2" type="ORF">Ctob_015313</name>
</gene>
<protein>
    <submittedName>
        <fullName evidence="2">Uncharacterized protein</fullName>
    </submittedName>
</protein>
<feature type="compositionally biased region" description="Basic and acidic residues" evidence="1">
    <location>
        <begin position="43"/>
        <end position="65"/>
    </location>
</feature>
<accession>A0A0M0JZI8</accession>
<comment type="caution">
    <text evidence="2">The sequence shown here is derived from an EMBL/GenBank/DDBJ whole genome shotgun (WGS) entry which is preliminary data.</text>
</comment>
<organism evidence="2 3">
    <name type="scientific">Chrysochromulina tobinii</name>
    <dbReference type="NCBI Taxonomy" id="1460289"/>
    <lineage>
        <taxon>Eukaryota</taxon>
        <taxon>Haptista</taxon>
        <taxon>Haptophyta</taxon>
        <taxon>Prymnesiophyceae</taxon>
        <taxon>Prymnesiales</taxon>
        <taxon>Chrysochromulinaceae</taxon>
        <taxon>Chrysochromulina</taxon>
    </lineage>
</organism>
<dbReference type="Proteomes" id="UP000037460">
    <property type="component" value="Unassembled WGS sequence"/>
</dbReference>
<evidence type="ECO:0000313" key="2">
    <source>
        <dbReference type="EMBL" id="KOO31960.1"/>
    </source>
</evidence>
<feature type="region of interest" description="Disordered" evidence="1">
    <location>
        <begin position="32"/>
        <end position="81"/>
    </location>
</feature>
<name>A0A0M0JZI8_9EUKA</name>